<dbReference type="InterPro" id="IPR018865">
    <property type="entry name" value="STK19-like"/>
</dbReference>
<gene>
    <name evidence="3" type="ORF">P43SY_000358</name>
</gene>
<evidence type="ECO:0000313" key="4">
    <source>
        <dbReference type="Proteomes" id="UP001209570"/>
    </source>
</evidence>
<name>A0AAD5MFR2_PYTIN</name>
<dbReference type="AlphaFoldDB" id="A0AAD5MFR2"/>
<comment type="caution">
    <text evidence="3">The sequence shown here is derived from an EMBL/GenBank/DDBJ whole genome shotgun (WGS) entry which is preliminary data.</text>
</comment>
<keyword evidence="4" id="KW-1185">Reference proteome</keyword>
<comment type="similarity">
    <text evidence="1">Belongs to the STK19 family.</text>
</comment>
<proteinExistence type="inferred from homology"/>
<sequence length="216" mass="23516">MLADDPLFVAMNDVWGDKGGMTFKPLFSSDVVHQGSAVVVQQGTADDGESDTGDDNNGGGAAPTGTADSALETGSEADGDSEDVFQKAVKRRRVERRTPAPKTPPKPTTGEAIEAGLKLLQRIGFLRPTTELEDVVYELSMPGLGKLITAVTKTRVDLLGVLRRTKHKETFEHQLKKLKLRHTSFDLEYHLSEMEGKGLIRRTRVTSGTLVTLVQK</sequence>
<dbReference type="EMBL" id="JAKCXM010000035">
    <property type="protein sequence ID" value="KAJ0406174.1"/>
    <property type="molecule type" value="Genomic_DNA"/>
</dbReference>
<evidence type="ECO:0000313" key="3">
    <source>
        <dbReference type="EMBL" id="KAJ0406174.1"/>
    </source>
</evidence>
<accession>A0AAD5MFR2</accession>
<dbReference type="Proteomes" id="UP001209570">
    <property type="component" value="Unassembled WGS sequence"/>
</dbReference>
<dbReference type="PANTHER" id="PTHR15243">
    <property type="entry name" value="SERINE/THREONINE-PROTEIN KINASE 19"/>
    <property type="match status" value="1"/>
</dbReference>
<feature type="region of interest" description="Disordered" evidence="2">
    <location>
        <begin position="41"/>
        <end position="111"/>
    </location>
</feature>
<organism evidence="3 4">
    <name type="scientific">Pythium insidiosum</name>
    <name type="common">Pythiosis disease agent</name>
    <dbReference type="NCBI Taxonomy" id="114742"/>
    <lineage>
        <taxon>Eukaryota</taxon>
        <taxon>Sar</taxon>
        <taxon>Stramenopiles</taxon>
        <taxon>Oomycota</taxon>
        <taxon>Peronosporomycetes</taxon>
        <taxon>Pythiales</taxon>
        <taxon>Pythiaceae</taxon>
        <taxon>Pythium</taxon>
    </lineage>
</organism>
<reference evidence="3" key="1">
    <citation type="submission" date="2021-12" db="EMBL/GenBank/DDBJ databases">
        <title>Prjna785345.</title>
        <authorList>
            <person name="Rujirawat T."/>
            <person name="Krajaejun T."/>
        </authorList>
    </citation>
    <scope>NUCLEOTIDE SEQUENCE</scope>
    <source>
        <strain evidence="3">Pi057C3</strain>
    </source>
</reference>
<dbReference type="Pfam" id="PF10494">
    <property type="entry name" value="Stk19"/>
    <property type="match status" value="1"/>
</dbReference>
<evidence type="ECO:0000256" key="2">
    <source>
        <dbReference type="SAM" id="MobiDB-lite"/>
    </source>
</evidence>
<evidence type="ECO:0000256" key="1">
    <source>
        <dbReference type="ARBA" id="ARBA00093458"/>
    </source>
</evidence>
<protein>
    <submittedName>
        <fullName evidence="3">Uncharacterized protein</fullName>
    </submittedName>
</protein>
<dbReference type="PANTHER" id="PTHR15243:SF0">
    <property type="entry name" value="SERINE_THREONINE-PROTEIN KINASE 19"/>
    <property type="match status" value="1"/>
</dbReference>